<evidence type="ECO:0000256" key="1">
    <source>
        <dbReference type="ARBA" id="ARBA00009080"/>
    </source>
</evidence>
<gene>
    <name evidence="5" type="ORF">RIF23_19200</name>
</gene>
<dbReference type="RefSeq" id="WP_310913984.1">
    <property type="nucleotide sequence ID" value="NZ_JAVLVT010000010.1"/>
</dbReference>
<dbReference type="EMBL" id="JAVLVT010000010">
    <property type="protein sequence ID" value="MDS1272420.1"/>
    <property type="molecule type" value="Genomic_DNA"/>
</dbReference>
<dbReference type="Gene3D" id="3.40.50.720">
    <property type="entry name" value="NAD(P)-binding Rossmann-like Domain"/>
    <property type="match status" value="1"/>
</dbReference>
<dbReference type="InterPro" id="IPR015815">
    <property type="entry name" value="HIBADH-related"/>
</dbReference>
<name>A0ABU2HC87_9ACTN</name>
<evidence type="ECO:0000256" key="2">
    <source>
        <dbReference type="ARBA" id="ARBA00023002"/>
    </source>
</evidence>
<reference evidence="6" key="1">
    <citation type="submission" date="2023-07" db="EMBL/GenBank/DDBJ databases">
        <title>Novel species in the genus Lipingzhangella isolated from Sambhar Salt Lake.</title>
        <authorList>
            <person name="Jiya N."/>
            <person name="Kajale S."/>
            <person name="Sharma A."/>
        </authorList>
    </citation>
    <scope>NUCLEOTIDE SEQUENCE [LARGE SCALE GENOMIC DNA]</scope>
    <source>
        <strain evidence="6">LS1_29</strain>
    </source>
</reference>
<keyword evidence="6" id="KW-1185">Reference proteome</keyword>
<evidence type="ECO:0000259" key="4">
    <source>
        <dbReference type="Pfam" id="PF21761"/>
    </source>
</evidence>
<dbReference type="Pfam" id="PF21761">
    <property type="entry name" value="RedAm-like_C"/>
    <property type="match status" value="1"/>
</dbReference>
<evidence type="ECO:0000259" key="3">
    <source>
        <dbReference type="Pfam" id="PF03446"/>
    </source>
</evidence>
<comment type="caution">
    <text evidence="5">The sequence shown here is derived from an EMBL/GenBank/DDBJ whole genome shotgun (WGS) entry which is preliminary data.</text>
</comment>
<dbReference type="PANTHER" id="PTHR43580">
    <property type="entry name" value="OXIDOREDUCTASE GLYR1-RELATED"/>
    <property type="match status" value="1"/>
</dbReference>
<comment type="similarity">
    <text evidence="1">Belongs to the HIBADH-related family.</text>
</comment>
<feature type="domain" description="NADPH-dependent reductive aminase-like C-terminal" evidence="4">
    <location>
        <begin position="164"/>
        <end position="288"/>
    </location>
</feature>
<keyword evidence="2" id="KW-0560">Oxidoreductase</keyword>
<proteinExistence type="inferred from homology"/>
<dbReference type="PANTHER" id="PTHR43580:SF2">
    <property type="entry name" value="CYTOKINE-LIKE NUCLEAR FACTOR N-PAC"/>
    <property type="match status" value="1"/>
</dbReference>
<accession>A0ABU2HC87</accession>
<dbReference type="InterPro" id="IPR051265">
    <property type="entry name" value="HIBADH-related_NP60_sf"/>
</dbReference>
<evidence type="ECO:0000313" key="6">
    <source>
        <dbReference type="Proteomes" id="UP001250214"/>
    </source>
</evidence>
<organism evidence="5 6">
    <name type="scientific">Lipingzhangella rawalii</name>
    <dbReference type="NCBI Taxonomy" id="2055835"/>
    <lineage>
        <taxon>Bacteria</taxon>
        <taxon>Bacillati</taxon>
        <taxon>Actinomycetota</taxon>
        <taxon>Actinomycetes</taxon>
        <taxon>Streptosporangiales</taxon>
        <taxon>Nocardiopsidaceae</taxon>
        <taxon>Lipingzhangella</taxon>
    </lineage>
</organism>
<feature type="domain" description="6-phosphogluconate dehydrogenase NADP-binding" evidence="3">
    <location>
        <begin position="9"/>
        <end position="157"/>
    </location>
</feature>
<dbReference type="InterPro" id="IPR013328">
    <property type="entry name" value="6PGD_dom2"/>
</dbReference>
<sequence>MTEARPIPVTVLGLGAMGRALATALLDGGHPTTVWNRTPGRDTQLVDAGAKSAATADAAVASASLVVVCLLDHASVRAVVDPLAETLRGRTVVNLTSTTPNEARETAEWAHRHGIAYLDGGIMAVPEMIGQPEATILYSGDETAFTEHRPALDLFGSAEHLGADPGLGALYDFALLAAMYVMFAGVFHGTAMLRPAGVSATEFANRVVPWLTAMLQTVPAQAATVDSGDYSTEVQDLDFTKAALDAIVRASSEAGAELDVIAPIQSLVYRQVMAGHGAEAFQRMVETLAPAPARV</sequence>
<dbReference type="PIRSF" id="PIRSF000103">
    <property type="entry name" value="HIBADH"/>
    <property type="match status" value="1"/>
</dbReference>
<dbReference type="Proteomes" id="UP001250214">
    <property type="component" value="Unassembled WGS sequence"/>
</dbReference>
<dbReference type="Gene3D" id="1.10.1040.10">
    <property type="entry name" value="N-(1-d-carboxylethyl)-l-norvaline Dehydrogenase, domain 2"/>
    <property type="match status" value="1"/>
</dbReference>
<dbReference type="InterPro" id="IPR006115">
    <property type="entry name" value="6PGDH_NADP-bd"/>
</dbReference>
<dbReference type="InterPro" id="IPR036291">
    <property type="entry name" value="NAD(P)-bd_dom_sf"/>
</dbReference>
<dbReference type="InterPro" id="IPR048666">
    <property type="entry name" value="RedAm-like_C"/>
</dbReference>
<dbReference type="SUPFAM" id="SSF51735">
    <property type="entry name" value="NAD(P)-binding Rossmann-fold domains"/>
    <property type="match status" value="1"/>
</dbReference>
<protein>
    <submittedName>
        <fullName evidence="5">NAD(P)-binding domain-containing protein</fullName>
    </submittedName>
</protein>
<evidence type="ECO:0000313" key="5">
    <source>
        <dbReference type="EMBL" id="MDS1272420.1"/>
    </source>
</evidence>
<dbReference type="Pfam" id="PF03446">
    <property type="entry name" value="NAD_binding_2"/>
    <property type="match status" value="1"/>
</dbReference>